<evidence type="ECO:0000313" key="2">
    <source>
        <dbReference type="Proteomes" id="UP000442469"/>
    </source>
</evidence>
<comment type="caution">
    <text evidence="1">The sequence shown here is derived from an EMBL/GenBank/DDBJ whole genome shotgun (WGS) entry which is preliminary data.</text>
</comment>
<accession>A0A6N8EXE4</accession>
<dbReference type="AlphaFoldDB" id="A0A6N8EXE4"/>
<gene>
    <name evidence="1" type="ORF">GNQ08_11250</name>
</gene>
<proteinExistence type="predicted"/>
<name>A0A6N8EXE4_PAEMA</name>
<organism evidence="1 2">
    <name type="scientific">Paenibacillus macerans</name>
    <name type="common">Bacillus macerans</name>
    <dbReference type="NCBI Taxonomy" id="44252"/>
    <lineage>
        <taxon>Bacteria</taxon>
        <taxon>Bacillati</taxon>
        <taxon>Bacillota</taxon>
        <taxon>Bacilli</taxon>
        <taxon>Bacillales</taxon>
        <taxon>Paenibacillaceae</taxon>
        <taxon>Paenibacillus</taxon>
    </lineage>
</organism>
<dbReference type="Proteomes" id="UP000442469">
    <property type="component" value="Unassembled WGS sequence"/>
</dbReference>
<dbReference type="EMBL" id="WNZZ01000006">
    <property type="protein sequence ID" value="MUG22988.1"/>
    <property type="molecule type" value="Genomic_DNA"/>
</dbReference>
<protein>
    <submittedName>
        <fullName evidence="1">Uncharacterized protein</fullName>
    </submittedName>
</protein>
<sequence length="111" mass="13269">MTKDVLLELSKTLNTEYEIGIWIEAMFFMTWQENIEDSSVTYNEDAGQYKIVIKLKEFNLHTAKKIFGSLVSFIEYQSTFYVREDHEDSFEYYLLSSTDNKKAFFFHVIFQ</sequence>
<reference evidence="1 2" key="1">
    <citation type="submission" date="2019-11" db="EMBL/GenBank/DDBJ databases">
        <title>Draft genome sequences of five Paenibacillus species of dairy origin.</title>
        <authorList>
            <person name="Olajide A.M."/>
            <person name="Chen S."/>
            <person name="Lapointe G."/>
        </authorList>
    </citation>
    <scope>NUCLEOTIDE SEQUENCE [LARGE SCALE GENOMIC DNA]</scope>
    <source>
        <strain evidence="1 2">3CT49</strain>
    </source>
</reference>
<evidence type="ECO:0000313" key="1">
    <source>
        <dbReference type="EMBL" id="MUG22988.1"/>
    </source>
</evidence>
<dbReference type="RefSeq" id="WP_155619933.1">
    <property type="nucleotide sequence ID" value="NZ_BOSD01000029.1"/>
</dbReference>